<accession>A0A918APJ7</accession>
<dbReference type="AlphaFoldDB" id="A0A918APJ7"/>
<reference evidence="1" key="2">
    <citation type="submission" date="2020-09" db="EMBL/GenBank/DDBJ databases">
        <authorList>
            <person name="Sun Q."/>
            <person name="Ohkuma M."/>
        </authorList>
    </citation>
    <scope>NUCLEOTIDE SEQUENCE</scope>
    <source>
        <strain evidence="1">JCM 3313</strain>
    </source>
</reference>
<gene>
    <name evidence="1" type="ORF">GCM10010185_42170</name>
</gene>
<reference evidence="1" key="1">
    <citation type="journal article" date="2014" name="Int. J. Syst. Evol. Microbiol.">
        <title>Complete genome sequence of Corynebacterium casei LMG S-19264T (=DSM 44701T), isolated from a smear-ripened cheese.</title>
        <authorList>
            <consortium name="US DOE Joint Genome Institute (JGI-PGF)"/>
            <person name="Walter F."/>
            <person name="Albersmeier A."/>
            <person name="Kalinowski J."/>
            <person name="Ruckert C."/>
        </authorList>
    </citation>
    <scope>NUCLEOTIDE SEQUENCE</scope>
    <source>
        <strain evidence="1">JCM 3313</strain>
    </source>
</reference>
<proteinExistence type="predicted"/>
<dbReference type="Proteomes" id="UP000639606">
    <property type="component" value="Unassembled WGS sequence"/>
</dbReference>
<dbReference type="EMBL" id="BMRG01000008">
    <property type="protein sequence ID" value="GGP65067.1"/>
    <property type="molecule type" value="Genomic_DNA"/>
</dbReference>
<evidence type="ECO:0000313" key="1">
    <source>
        <dbReference type="EMBL" id="GGP65067.1"/>
    </source>
</evidence>
<sequence>MLWFCRRAATTQIRASHVGNPLHESSTSRQVTRLGRPATLSRGADTRLDHQGALMARRTDAIVEHRELGKLLTAYRDLEARRAEHELRVRWEALTRTRRDLPFGTVV</sequence>
<keyword evidence="2" id="KW-1185">Reference proteome</keyword>
<evidence type="ECO:0000313" key="2">
    <source>
        <dbReference type="Proteomes" id="UP000639606"/>
    </source>
</evidence>
<comment type="caution">
    <text evidence="1">The sequence shown here is derived from an EMBL/GenBank/DDBJ whole genome shotgun (WGS) entry which is preliminary data.</text>
</comment>
<protein>
    <submittedName>
        <fullName evidence="1">Uncharacterized protein</fullName>
    </submittedName>
</protein>
<organism evidence="1 2">
    <name type="scientific">Saccharothrix coeruleofusca</name>
    <dbReference type="NCBI Taxonomy" id="33919"/>
    <lineage>
        <taxon>Bacteria</taxon>
        <taxon>Bacillati</taxon>
        <taxon>Actinomycetota</taxon>
        <taxon>Actinomycetes</taxon>
        <taxon>Pseudonocardiales</taxon>
        <taxon>Pseudonocardiaceae</taxon>
        <taxon>Saccharothrix</taxon>
    </lineage>
</organism>
<name>A0A918APJ7_9PSEU</name>